<evidence type="ECO:0000313" key="3">
    <source>
        <dbReference type="Proteomes" id="UP000094056"/>
    </source>
</evidence>
<organism evidence="2 3">
    <name type="scientific">Candidatus Scalindua rubra</name>
    <dbReference type="NCBI Taxonomy" id="1872076"/>
    <lineage>
        <taxon>Bacteria</taxon>
        <taxon>Pseudomonadati</taxon>
        <taxon>Planctomycetota</taxon>
        <taxon>Candidatus Brocadiia</taxon>
        <taxon>Candidatus Brocadiales</taxon>
        <taxon>Candidatus Scalinduaceae</taxon>
        <taxon>Candidatus Scalindua</taxon>
    </lineage>
</organism>
<dbReference type="Proteomes" id="UP000094056">
    <property type="component" value="Unassembled WGS sequence"/>
</dbReference>
<reference evidence="2 3" key="1">
    <citation type="submission" date="2016-07" db="EMBL/GenBank/DDBJ databases">
        <title>Draft genome of Scalindua rubra, obtained from a brine-seawater interface in the Red Sea, sheds light on salt adaptation in anammox bacteria.</title>
        <authorList>
            <person name="Speth D.R."/>
            <person name="Lagkouvardos I."/>
            <person name="Wang Y."/>
            <person name="Qian P.-Y."/>
            <person name="Dutilh B.E."/>
            <person name="Jetten M.S."/>
        </authorList>
    </citation>
    <scope>NUCLEOTIDE SEQUENCE [LARGE SCALE GENOMIC DNA]</scope>
    <source>
        <strain evidence="2">BSI-1</strain>
    </source>
</reference>
<evidence type="ECO:0000313" key="2">
    <source>
        <dbReference type="EMBL" id="ODS30611.1"/>
    </source>
</evidence>
<sequence>MDKGQGKFNLAENNKIASAVEQTRQQNAPKTFDGDKVVKYAQVAFDGGNALRSTWKMGSLFLTEKKLIFLQGQNRIFESDLDSIVDISIIDRDWIPGKMVEQVCLTRKKRDLKRRFYFCIKKPEIWEEKIEQLINPSTPIRIDSEQSRTNKEKPVNCNQVS</sequence>
<proteinExistence type="predicted"/>
<accession>A0A1E3X4R5</accession>
<evidence type="ECO:0008006" key="4">
    <source>
        <dbReference type="Google" id="ProtNLM"/>
    </source>
</evidence>
<dbReference type="EMBL" id="MAYW01000199">
    <property type="protein sequence ID" value="ODS30611.1"/>
    <property type="molecule type" value="Genomic_DNA"/>
</dbReference>
<feature type="region of interest" description="Disordered" evidence="1">
    <location>
        <begin position="141"/>
        <end position="161"/>
    </location>
</feature>
<feature type="compositionally biased region" description="Basic and acidic residues" evidence="1">
    <location>
        <begin position="142"/>
        <end position="154"/>
    </location>
</feature>
<protein>
    <recommendedName>
        <fullName evidence="4">YokE-like PH domain-containing protein</fullName>
    </recommendedName>
</protein>
<evidence type="ECO:0000256" key="1">
    <source>
        <dbReference type="SAM" id="MobiDB-lite"/>
    </source>
</evidence>
<name>A0A1E3X4R5_9BACT</name>
<gene>
    <name evidence="2" type="ORF">SCARUB_04280</name>
</gene>
<dbReference type="AlphaFoldDB" id="A0A1E3X4R5"/>
<comment type="caution">
    <text evidence="2">The sequence shown here is derived from an EMBL/GenBank/DDBJ whole genome shotgun (WGS) entry which is preliminary data.</text>
</comment>